<organism evidence="2 4">
    <name type="scientific">Acetobacter tropicalis</name>
    <dbReference type="NCBI Taxonomy" id="104102"/>
    <lineage>
        <taxon>Bacteria</taxon>
        <taxon>Pseudomonadati</taxon>
        <taxon>Pseudomonadota</taxon>
        <taxon>Alphaproteobacteria</taxon>
        <taxon>Acetobacterales</taxon>
        <taxon>Acetobacteraceae</taxon>
        <taxon>Acetobacter</taxon>
    </lineage>
</organism>
<protein>
    <submittedName>
        <fullName evidence="2">Putative transmembrane protein</fullName>
    </submittedName>
</protein>
<evidence type="ECO:0000313" key="3">
    <source>
        <dbReference type="EMBL" id="KXV55667.1"/>
    </source>
</evidence>
<reference evidence="2 4" key="1">
    <citation type="submission" date="2014-06" db="EMBL/GenBank/DDBJ databases">
        <title>Functional and comparative genomic analyses of the Drosophila gut microbiota identify candidate symbiosis factors.</title>
        <authorList>
            <person name="Newell P.D."/>
            <person name="Chaston J.M."/>
            <person name="Douglas A.E."/>
        </authorList>
    </citation>
    <scope>NUCLEOTIDE SEQUENCE [LARGE SCALE GENOMIC DNA]</scope>
    <source>
        <strain evidence="2 4">DmCS_006</strain>
    </source>
</reference>
<dbReference type="GeneID" id="89479741"/>
<feature type="transmembrane region" description="Helical" evidence="1">
    <location>
        <begin position="94"/>
        <end position="115"/>
    </location>
</feature>
<dbReference type="Pfam" id="PF06912">
    <property type="entry name" value="DUF1275"/>
    <property type="match status" value="1"/>
</dbReference>
<feature type="transmembrane region" description="Helical" evidence="1">
    <location>
        <begin position="60"/>
        <end position="82"/>
    </location>
</feature>
<evidence type="ECO:0000256" key="1">
    <source>
        <dbReference type="SAM" id="Phobius"/>
    </source>
</evidence>
<dbReference type="PATRIC" id="fig|104102.12.peg.3654"/>
<name>A0A094YRZ1_9PROT</name>
<dbReference type="PANTHER" id="PTHR37314">
    <property type="entry name" value="SLR0142 PROTEIN"/>
    <property type="match status" value="1"/>
</dbReference>
<dbReference type="EMBL" id="JOKM01000028">
    <property type="protein sequence ID" value="KGB24810.1"/>
    <property type="molecule type" value="Genomic_DNA"/>
</dbReference>
<dbReference type="PANTHER" id="PTHR37314:SF4">
    <property type="entry name" value="UPF0700 TRANSMEMBRANE PROTEIN YOAK"/>
    <property type="match status" value="1"/>
</dbReference>
<sequence length="243" mass="25676">MLLEKSGRTFLQDRQLGSSLSAIAGAINAFGFLSAGYYCANMTGNVSALAANFVNGDIKVAFVSGALVVCFLFGAMLSAVMVNVGHRRGAAGVYAYSILIEAIILAALALAKMFYGVPSGQSIVSPAILSFLMGMQNATVTRVSGAVVRTTHVTGMLTDLGIELANWLETFAKSEEAEKHVRMLQRLRLHSLIIACFIFGSGIGALGYLHWQKGFLLTIACILGCLALPGIFVTSTAEKPNDS</sequence>
<proteinExistence type="predicted"/>
<keyword evidence="4" id="KW-1185">Reference proteome</keyword>
<evidence type="ECO:0000313" key="5">
    <source>
        <dbReference type="Proteomes" id="UP000075411"/>
    </source>
</evidence>
<gene>
    <name evidence="3" type="ORF">AD947_14360</name>
    <name evidence="2" type="ORF">AtDm6_0996</name>
</gene>
<feature type="transmembrane region" description="Helical" evidence="1">
    <location>
        <begin position="215"/>
        <end position="237"/>
    </location>
</feature>
<feature type="transmembrane region" description="Helical" evidence="1">
    <location>
        <begin position="20"/>
        <end position="40"/>
    </location>
</feature>
<comment type="caution">
    <text evidence="2">The sequence shown here is derived from an EMBL/GenBank/DDBJ whole genome shotgun (WGS) entry which is preliminary data.</text>
</comment>
<dbReference type="RefSeq" id="WP_035378634.1">
    <property type="nucleotide sequence ID" value="NZ_JACAOJ010000012.1"/>
</dbReference>
<keyword evidence="1" id="KW-1133">Transmembrane helix</keyword>
<dbReference type="AlphaFoldDB" id="A0A094YRZ1"/>
<dbReference type="STRING" id="104102.AtDm6_0996"/>
<evidence type="ECO:0000313" key="2">
    <source>
        <dbReference type="EMBL" id="KGB24810.1"/>
    </source>
</evidence>
<feature type="transmembrane region" description="Helical" evidence="1">
    <location>
        <begin position="189"/>
        <end position="209"/>
    </location>
</feature>
<dbReference type="InterPro" id="IPR010699">
    <property type="entry name" value="DUF1275"/>
</dbReference>
<reference evidence="3 5" key="2">
    <citation type="submission" date="2015-06" db="EMBL/GenBank/DDBJ databases">
        <title>Improved classification and identification of acetic acid bacteria using matrix-assisted laser desorption/ionization time-of-flight mass spectrometry; Gluconobacter nephelii and Gluconobacter uchimurae are later heterotypic synonyms of Gluconobacter japonicus and Gluconobacter oxydans, respectively.</title>
        <authorList>
            <person name="Li L."/>
            <person name="Cleenwerck I."/>
            <person name="De Vuyst L."/>
            <person name="Vandamme P."/>
        </authorList>
    </citation>
    <scope>NUCLEOTIDE SEQUENCE [LARGE SCALE GENOMIC DNA]</scope>
    <source>
        <strain evidence="3 5">LMG 1663</strain>
    </source>
</reference>
<dbReference type="Proteomes" id="UP000075411">
    <property type="component" value="Unassembled WGS sequence"/>
</dbReference>
<dbReference type="Proteomes" id="UP000029448">
    <property type="component" value="Unassembled WGS sequence"/>
</dbReference>
<keyword evidence="1 2" id="KW-0812">Transmembrane</keyword>
<dbReference type="OrthoDB" id="270162at2"/>
<keyword evidence="1" id="KW-0472">Membrane</keyword>
<evidence type="ECO:0000313" key="4">
    <source>
        <dbReference type="Proteomes" id="UP000029448"/>
    </source>
</evidence>
<accession>A0A094YRZ1</accession>
<dbReference type="EMBL" id="LHZT01000131">
    <property type="protein sequence ID" value="KXV55667.1"/>
    <property type="molecule type" value="Genomic_DNA"/>
</dbReference>